<evidence type="ECO:0000256" key="4">
    <source>
        <dbReference type="SAM" id="MobiDB-lite"/>
    </source>
</evidence>
<evidence type="ECO:0000313" key="6">
    <source>
        <dbReference type="EMBL" id="PKA48733.1"/>
    </source>
</evidence>
<dbReference type="Proteomes" id="UP000236161">
    <property type="component" value="Unassembled WGS sequence"/>
</dbReference>
<accession>A0A2H9ZZL2</accession>
<dbReference type="Pfam" id="PF03638">
    <property type="entry name" value="TCR"/>
    <property type="match status" value="2"/>
</dbReference>
<dbReference type="EMBL" id="KZ452209">
    <property type="protein sequence ID" value="PKA48733.1"/>
    <property type="molecule type" value="Genomic_DNA"/>
</dbReference>
<dbReference type="STRING" id="1088818.A0A2H9ZZL2"/>
<sequence>MEQGIKSASPGSSDCPPKKLVRQLDFTSENCGAPTAPVVARPLLGDQRPMPLLLLQQHKQMHAPVLPISSPSISVSTKPESPKIRPRPLFEMKEVTPTRKKNCNCKHSRCLKLYCECFASGVYCDGCNCANCYNNVGNEAARHDAVEATLERNPNAFRPKIGNSPHKIRDDKEDIGEVALVGKHNKGCHCKKSGCLKKYCECFQANILCSENCKCMDCKNFEGSEERKALFHGEHGNAITFTQQPASAALNGATSPSLYNSPASKKRKNLDLLFGSSAKDQSFHRLAQFPQVSQLKSSGLAHFASIPTVRAANQASLGPLKVTYRPLLADIIHPEDIKKLCRILVVVSGEAANTTAVKKMQEEKIPGIEEHIDSSLASSSHEVSKDLDVWNASLDDRLSGTHADKMSPETSHSDSADGQKAGRPVSPGTLALMCNEQDMVFLKSKEPNLAPKYAGNHNSMEVRVEQEKCVLMAFRESLRKLVNCGIAKEVKFSSLKAETSGHHEPVSNSSAIIPASGAKQVSQSINAFNSSKYNRVPLRVGNETVENEN</sequence>
<evidence type="ECO:0000256" key="1">
    <source>
        <dbReference type="ARBA" id="ARBA00004123"/>
    </source>
</evidence>
<dbReference type="PANTHER" id="PTHR12446">
    <property type="entry name" value="TESMIN/TSO1-RELATED"/>
    <property type="match status" value="1"/>
</dbReference>
<comment type="similarity">
    <text evidence="2">Belongs to the lin-54 family.</text>
</comment>
<dbReference type="PANTHER" id="PTHR12446:SF34">
    <property type="entry name" value="PROTEIN LIN-54 HOMOLOG"/>
    <property type="match status" value="1"/>
</dbReference>
<dbReference type="GO" id="GO:0005634">
    <property type="term" value="C:nucleus"/>
    <property type="evidence" value="ECO:0007669"/>
    <property type="project" value="UniProtKB-SubCell"/>
</dbReference>
<feature type="domain" description="CRC" evidence="5">
    <location>
        <begin position="99"/>
        <end position="223"/>
    </location>
</feature>
<proteinExistence type="inferred from homology"/>
<feature type="region of interest" description="Disordered" evidence="4">
    <location>
        <begin position="400"/>
        <end position="429"/>
    </location>
</feature>
<dbReference type="InterPro" id="IPR028307">
    <property type="entry name" value="Lin-54_fam"/>
</dbReference>
<keyword evidence="3" id="KW-0539">Nucleus</keyword>
<evidence type="ECO:0000259" key="5">
    <source>
        <dbReference type="PROSITE" id="PS51634"/>
    </source>
</evidence>
<evidence type="ECO:0000256" key="3">
    <source>
        <dbReference type="ARBA" id="ARBA00023242"/>
    </source>
</evidence>
<reference evidence="6 7" key="1">
    <citation type="journal article" date="2017" name="Nature">
        <title>The Apostasia genome and the evolution of orchids.</title>
        <authorList>
            <person name="Zhang G.Q."/>
            <person name="Liu K.W."/>
            <person name="Li Z."/>
            <person name="Lohaus R."/>
            <person name="Hsiao Y.Y."/>
            <person name="Niu S.C."/>
            <person name="Wang J.Y."/>
            <person name="Lin Y.C."/>
            <person name="Xu Q."/>
            <person name="Chen L.J."/>
            <person name="Yoshida K."/>
            <person name="Fujiwara S."/>
            <person name="Wang Z.W."/>
            <person name="Zhang Y.Q."/>
            <person name="Mitsuda N."/>
            <person name="Wang M."/>
            <person name="Liu G.H."/>
            <person name="Pecoraro L."/>
            <person name="Huang H.X."/>
            <person name="Xiao X.J."/>
            <person name="Lin M."/>
            <person name="Wu X.Y."/>
            <person name="Wu W.L."/>
            <person name="Chen Y.Y."/>
            <person name="Chang S.B."/>
            <person name="Sakamoto S."/>
            <person name="Ohme-Takagi M."/>
            <person name="Yagi M."/>
            <person name="Zeng S.J."/>
            <person name="Shen C.Y."/>
            <person name="Yeh C.M."/>
            <person name="Luo Y.B."/>
            <person name="Tsai W.C."/>
            <person name="Van de Peer Y."/>
            <person name="Liu Z.J."/>
        </authorList>
    </citation>
    <scope>NUCLEOTIDE SEQUENCE [LARGE SCALE GENOMIC DNA]</scope>
    <source>
        <strain evidence="7">cv. Shenzhen</strain>
        <tissue evidence="6">Stem</tissue>
    </source>
</reference>
<organism evidence="6 7">
    <name type="scientific">Apostasia shenzhenica</name>
    <dbReference type="NCBI Taxonomy" id="1088818"/>
    <lineage>
        <taxon>Eukaryota</taxon>
        <taxon>Viridiplantae</taxon>
        <taxon>Streptophyta</taxon>
        <taxon>Embryophyta</taxon>
        <taxon>Tracheophyta</taxon>
        <taxon>Spermatophyta</taxon>
        <taxon>Magnoliopsida</taxon>
        <taxon>Liliopsida</taxon>
        <taxon>Asparagales</taxon>
        <taxon>Orchidaceae</taxon>
        <taxon>Apostasioideae</taxon>
        <taxon>Apostasia</taxon>
    </lineage>
</organism>
<comment type="subcellular location">
    <subcellularLocation>
        <location evidence="1">Nucleus</location>
    </subcellularLocation>
</comment>
<dbReference type="SMART" id="SM01114">
    <property type="entry name" value="CXC"/>
    <property type="match status" value="2"/>
</dbReference>
<gene>
    <name evidence="6" type="primary">TCX5</name>
    <name evidence="6" type="ORF">AXF42_Ash018675</name>
</gene>
<dbReference type="GO" id="GO:0006355">
    <property type="term" value="P:regulation of DNA-templated transcription"/>
    <property type="evidence" value="ECO:0007669"/>
    <property type="project" value="TreeGrafter"/>
</dbReference>
<dbReference type="AlphaFoldDB" id="A0A2H9ZZL2"/>
<keyword evidence="7" id="KW-1185">Reference proteome</keyword>
<dbReference type="PROSITE" id="PS51634">
    <property type="entry name" value="CRC"/>
    <property type="match status" value="1"/>
</dbReference>
<dbReference type="OrthoDB" id="6283463at2759"/>
<name>A0A2H9ZZL2_9ASPA</name>
<dbReference type="InterPro" id="IPR005172">
    <property type="entry name" value="CRC"/>
</dbReference>
<evidence type="ECO:0000256" key="2">
    <source>
        <dbReference type="ARBA" id="ARBA00007267"/>
    </source>
</evidence>
<protein>
    <submittedName>
        <fullName evidence="6">Protein tesmin/TSO1-like CXC 5</fullName>
    </submittedName>
</protein>
<feature type="compositionally biased region" description="Basic and acidic residues" evidence="4">
    <location>
        <begin position="400"/>
        <end position="417"/>
    </location>
</feature>
<dbReference type="InterPro" id="IPR033467">
    <property type="entry name" value="Tesmin/TSO1-like_CXC"/>
</dbReference>
<evidence type="ECO:0000313" key="7">
    <source>
        <dbReference type="Proteomes" id="UP000236161"/>
    </source>
</evidence>